<dbReference type="InterPro" id="IPR055557">
    <property type="entry name" value="DUF7133"/>
</dbReference>
<dbReference type="Gene3D" id="1.25.10.10">
    <property type="entry name" value="Leucine-rich Repeat Variant"/>
    <property type="match status" value="2"/>
</dbReference>
<dbReference type="InterPro" id="IPR004155">
    <property type="entry name" value="PBS_lyase_HEAT"/>
</dbReference>
<dbReference type="PROSITE" id="PS51007">
    <property type="entry name" value="CYTC"/>
    <property type="match status" value="1"/>
</dbReference>
<dbReference type="Proteomes" id="UP000184041">
    <property type="component" value="Unassembled WGS sequence"/>
</dbReference>
<name>A0A1M4TTT6_9BACT</name>
<dbReference type="SMART" id="SM00185">
    <property type="entry name" value="ARM"/>
    <property type="match status" value="2"/>
</dbReference>
<reference evidence="6 7" key="1">
    <citation type="submission" date="2016-11" db="EMBL/GenBank/DDBJ databases">
        <authorList>
            <person name="Jaros S."/>
            <person name="Januszkiewicz K."/>
            <person name="Wedrychowicz H."/>
        </authorList>
    </citation>
    <scope>NUCLEOTIDE SEQUENCE [LARGE SCALE GENOMIC DNA]</scope>
    <source>
        <strain evidence="6 7">DSM 21986</strain>
    </source>
</reference>
<protein>
    <submittedName>
        <fullName evidence="6">Putative membrane-bound dehydrogenase domain-containing protein</fullName>
    </submittedName>
</protein>
<dbReference type="GO" id="GO:0009055">
    <property type="term" value="F:electron transfer activity"/>
    <property type="evidence" value="ECO:0007669"/>
    <property type="project" value="InterPro"/>
</dbReference>
<dbReference type="GO" id="GO:0020037">
    <property type="term" value="F:heme binding"/>
    <property type="evidence" value="ECO:0007669"/>
    <property type="project" value="InterPro"/>
</dbReference>
<dbReference type="SUPFAM" id="SSF48371">
    <property type="entry name" value="ARM repeat"/>
    <property type="match status" value="1"/>
</dbReference>
<dbReference type="NCBIfam" id="TIGR02603">
    <property type="entry name" value="CxxCH_TIGR02603"/>
    <property type="match status" value="1"/>
</dbReference>
<evidence type="ECO:0000313" key="6">
    <source>
        <dbReference type="EMBL" id="SHE47891.1"/>
    </source>
</evidence>
<dbReference type="InterPro" id="IPR013427">
    <property type="entry name" value="Haem-bd_dom_put"/>
</dbReference>
<feature type="domain" description="Cytochrome c" evidence="5">
    <location>
        <begin position="897"/>
        <end position="1032"/>
    </location>
</feature>
<dbReference type="InterPro" id="IPR011041">
    <property type="entry name" value="Quinoprot_gluc/sorb_DH_b-prop"/>
</dbReference>
<dbReference type="SUPFAM" id="SSF50952">
    <property type="entry name" value="Soluble quinoprotein glucose dehydrogenase"/>
    <property type="match status" value="1"/>
</dbReference>
<evidence type="ECO:0000256" key="1">
    <source>
        <dbReference type="ARBA" id="ARBA00022617"/>
    </source>
</evidence>
<dbReference type="Pfam" id="PF23500">
    <property type="entry name" value="DUF7133"/>
    <property type="match status" value="1"/>
</dbReference>
<dbReference type="InterPro" id="IPR013428">
    <property type="entry name" value="Membrane-bound_put_N"/>
</dbReference>
<dbReference type="PANTHER" id="PTHR33546:SF1">
    <property type="entry name" value="LARGE, MULTIFUNCTIONAL SECRETED PROTEIN"/>
    <property type="match status" value="1"/>
</dbReference>
<dbReference type="Pfam" id="PF13646">
    <property type="entry name" value="HEAT_2"/>
    <property type="match status" value="1"/>
</dbReference>
<dbReference type="STRING" id="1194090.SAMN05443144_101385"/>
<keyword evidence="2 4" id="KW-0479">Metal-binding</keyword>
<dbReference type="Pfam" id="PF00034">
    <property type="entry name" value="Cytochrom_C"/>
    <property type="match status" value="1"/>
</dbReference>
<dbReference type="InterPro" id="IPR009056">
    <property type="entry name" value="Cyt_c-like_dom"/>
</dbReference>
<dbReference type="PANTHER" id="PTHR33546">
    <property type="entry name" value="LARGE, MULTIFUNCTIONAL SECRETED PROTEIN-RELATED"/>
    <property type="match status" value="1"/>
</dbReference>
<evidence type="ECO:0000313" key="7">
    <source>
        <dbReference type="Proteomes" id="UP000184041"/>
    </source>
</evidence>
<evidence type="ECO:0000256" key="2">
    <source>
        <dbReference type="ARBA" id="ARBA00022723"/>
    </source>
</evidence>
<proteinExistence type="predicted"/>
<dbReference type="InterPro" id="IPR011989">
    <property type="entry name" value="ARM-like"/>
</dbReference>
<sequence length="1040" mass="114185">MRWVRFALGILMINWAVLLTGCEKKQVTQIEGLQVPEGFTIERVVSSDLISYPMFATFDSQGRLFVFESTETNTMGTDTMLENPSYQIRLLEDTDGDGVFDKSTIFADQIPFPMGGEFYNGSLYVTASPDLLKLTDTNGDGAADERETLLSGWTLNSNGAILSGPFMGPDGWLYMAGARRGYAIKTQDGDSLTGEGARIWRTKPDGTDLEWVSAGGFDNSIEIAFMPSGETIGTMTYFTDPQNGQRDALMHWVEGGVYPKYHSVIEQDQLELSGDLMPVMSKFPRIAPSGLMRYKGLAWGQAYQGNLFSAIFNTGEVLRHSISRNGATYSTEDEPFVTATREDIHPTDVLEDADGSLLVVVTGGWFIEGCPLSRESKPNVEGGIYRIRKAKGNQHVNDPWGQAVNFSEMPARDLTEFFADSRPKVREKALEAVVQQGGRAVAALQNLLSSPKEKVRTAAVFALYRIGTAEANDAARSALTDESDQVRTAAARVAGLAKDMGAIEKLEELVQADESPAVQRQAATALGQIGDPIAVDALLRAADGVSDRFLEHAIIHSLVTLGDSDPLVEALTSTSNQVRKAALTALDQMDSSSLTKDQLLPFLSSEKKELREVGVWVASHHPEWSEIVVDFLDSVMGTAELTDEEAVSYGTLMNTFCGNDDMQRFLGNGLSAQNTPPGTKLIFIDVMSRCDIPELPDLWVDQLGKELRAGSDQVRYAVLNLIGSRQVEALNQQLKEIIHNPEEINEFRLEAMKARVSIQPQITWEEFEIVTDYLSEANRSPVRQSAARILSQAELNEQQLLHIARTQLPRADPFMVPGLIETFQDSKSEKVGLALVKVLKNSPENLDNVPQQDLKKIINAYPESVQAAAASLMKEIQKKQSERLAKLQKLEKQLGKGDVGAGRKLFFGKATCSTCHTVGSEGTEFGPDLTNIGAIRSRHDILEALVFPSASFAREYETYQVTTSSNSYSGVIVEQLSEALILSVGPGQKIRITRDEISSIDTQNMSLMPPGLDQQLTKAELSNLMAFLEALPDQLTNLEE</sequence>
<dbReference type="PROSITE" id="PS51257">
    <property type="entry name" value="PROKAR_LIPOPROTEIN"/>
    <property type="match status" value="1"/>
</dbReference>
<dbReference type="InterPro" id="IPR000225">
    <property type="entry name" value="Armadillo"/>
</dbReference>
<accession>A0A1M4TTT6</accession>
<dbReference type="SMART" id="SM00567">
    <property type="entry name" value="EZ_HEAT"/>
    <property type="match status" value="4"/>
</dbReference>
<dbReference type="EMBL" id="FQUS01000001">
    <property type="protein sequence ID" value="SHE47891.1"/>
    <property type="molecule type" value="Genomic_DNA"/>
</dbReference>
<dbReference type="SUPFAM" id="SSF46626">
    <property type="entry name" value="Cytochrome c"/>
    <property type="match status" value="1"/>
</dbReference>
<keyword evidence="3 4" id="KW-0408">Iron</keyword>
<evidence type="ECO:0000256" key="3">
    <source>
        <dbReference type="ARBA" id="ARBA00023004"/>
    </source>
</evidence>
<dbReference type="Gene3D" id="1.10.760.10">
    <property type="entry name" value="Cytochrome c-like domain"/>
    <property type="match status" value="1"/>
</dbReference>
<dbReference type="InterPro" id="IPR016024">
    <property type="entry name" value="ARM-type_fold"/>
</dbReference>
<organism evidence="6 7">
    <name type="scientific">Fodinibius roseus</name>
    <dbReference type="NCBI Taxonomy" id="1194090"/>
    <lineage>
        <taxon>Bacteria</taxon>
        <taxon>Pseudomonadati</taxon>
        <taxon>Balneolota</taxon>
        <taxon>Balneolia</taxon>
        <taxon>Balneolales</taxon>
        <taxon>Balneolaceae</taxon>
        <taxon>Fodinibius</taxon>
    </lineage>
</organism>
<keyword evidence="1 4" id="KW-0349">Heme</keyword>
<dbReference type="InterPro" id="IPR011042">
    <property type="entry name" value="6-blade_b-propeller_TolB-like"/>
</dbReference>
<evidence type="ECO:0000259" key="5">
    <source>
        <dbReference type="PROSITE" id="PS51007"/>
    </source>
</evidence>
<dbReference type="Gene3D" id="2.120.10.30">
    <property type="entry name" value="TolB, C-terminal domain"/>
    <property type="match status" value="1"/>
</dbReference>
<gene>
    <name evidence="6" type="ORF">SAMN05443144_101385</name>
</gene>
<dbReference type="AlphaFoldDB" id="A0A1M4TTT6"/>
<keyword evidence="7" id="KW-1185">Reference proteome</keyword>
<dbReference type="GO" id="GO:0046872">
    <property type="term" value="F:metal ion binding"/>
    <property type="evidence" value="ECO:0007669"/>
    <property type="project" value="UniProtKB-KW"/>
</dbReference>
<dbReference type="NCBIfam" id="TIGR02604">
    <property type="entry name" value="Piru_Ver_Nterm"/>
    <property type="match status" value="1"/>
</dbReference>
<dbReference type="InterPro" id="IPR036909">
    <property type="entry name" value="Cyt_c-like_dom_sf"/>
</dbReference>
<evidence type="ECO:0000256" key="4">
    <source>
        <dbReference type="PROSITE-ProRule" id="PRU00433"/>
    </source>
</evidence>